<dbReference type="EMBL" id="CP032328">
    <property type="protein sequence ID" value="QCO00445.1"/>
    <property type="molecule type" value="Genomic_DNA"/>
</dbReference>
<accession>A0A4D8PSX6</accession>
<organism evidence="1 2">
    <name type="scientific">Azospirillum argentinense</name>
    <dbReference type="NCBI Taxonomy" id="2970906"/>
    <lineage>
        <taxon>Bacteria</taxon>
        <taxon>Pseudomonadati</taxon>
        <taxon>Pseudomonadota</taxon>
        <taxon>Alphaproteobacteria</taxon>
        <taxon>Rhodospirillales</taxon>
        <taxon>Azospirillaceae</taxon>
        <taxon>Azospirillum</taxon>
    </lineage>
</organism>
<proteinExistence type="predicted"/>
<dbReference type="AlphaFoldDB" id="A0A4D8PSX6"/>
<name>A0A4D8PSX6_9PROT</name>
<reference evidence="1 2" key="1">
    <citation type="submission" date="2018-09" db="EMBL/GenBank/DDBJ databases">
        <title>Whole genome based analysis of evolution and adaptive divergence in Indian and Brazilian strains of Azospirillum brasilense.</title>
        <authorList>
            <person name="Singh C."/>
            <person name="Tripathi A.K."/>
        </authorList>
    </citation>
    <scope>NUCLEOTIDE SEQUENCE [LARGE SCALE GENOMIC DNA]</scope>
    <source>
        <strain evidence="1 2">MTCC4035</strain>
        <plasmid evidence="1 2">p7</plasmid>
    </source>
</reference>
<keyword evidence="1" id="KW-0614">Plasmid</keyword>
<gene>
    <name evidence="1" type="ORF">D3093_34910</name>
</gene>
<evidence type="ECO:0000313" key="1">
    <source>
        <dbReference type="EMBL" id="QCO00445.1"/>
    </source>
</evidence>
<geneLocation type="plasmid" evidence="1 2">
    <name>p7</name>
</geneLocation>
<dbReference type="KEGG" id="aare:D3093_34910"/>
<sequence>MQSRPDPAPLDAQQVATQALADCEGSKDDALLLLAHLLINARRGMCSGFQRFGPLARRLAG</sequence>
<dbReference type="RefSeq" id="WP_137119135.1">
    <property type="nucleotide sequence ID" value="NZ_CP032328.1"/>
</dbReference>
<protein>
    <submittedName>
        <fullName evidence="1">Uncharacterized protein</fullName>
    </submittedName>
</protein>
<evidence type="ECO:0000313" key="2">
    <source>
        <dbReference type="Proteomes" id="UP000298595"/>
    </source>
</evidence>
<dbReference type="Proteomes" id="UP000298595">
    <property type="component" value="Plasmid p7"/>
</dbReference>